<evidence type="ECO:0000313" key="2">
    <source>
        <dbReference type="Proteomes" id="UP000237440"/>
    </source>
</evidence>
<proteinExistence type="predicted"/>
<dbReference type="OrthoDB" id="7001856at2"/>
<gene>
    <name evidence="1" type="ORF">B0D71_15665</name>
</gene>
<comment type="caution">
    <text evidence="1">The sequence shown here is derived from an EMBL/GenBank/DDBJ whole genome shotgun (WGS) entry which is preliminary data.</text>
</comment>
<reference evidence="2" key="1">
    <citation type="submission" date="2017-02" db="EMBL/GenBank/DDBJ databases">
        <authorList>
            <person name="Furmanczyk E.M."/>
        </authorList>
    </citation>
    <scope>NUCLEOTIDE SEQUENCE [LARGE SCALE GENOMIC DNA]</scope>
    <source>
        <strain evidence="2">AP3_22</strain>
    </source>
</reference>
<dbReference type="AlphaFoldDB" id="A0A2S3VPR5"/>
<organism evidence="1 2">
    <name type="scientific">Pseudomonas laurylsulfativorans</name>
    <dbReference type="NCBI Taxonomy" id="1943631"/>
    <lineage>
        <taxon>Bacteria</taxon>
        <taxon>Pseudomonadati</taxon>
        <taxon>Pseudomonadota</taxon>
        <taxon>Gammaproteobacteria</taxon>
        <taxon>Pseudomonadales</taxon>
        <taxon>Pseudomonadaceae</taxon>
        <taxon>Pseudomonas</taxon>
    </lineage>
</organism>
<protein>
    <submittedName>
        <fullName evidence="1">Uncharacterized protein</fullName>
    </submittedName>
</protein>
<keyword evidence="2" id="KW-1185">Reference proteome</keyword>
<name>A0A2S3VPR5_9PSED</name>
<dbReference type="EMBL" id="MUJK01000004">
    <property type="protein sequence ID" value="POF41639.1"/>
    <property type="molecule type" value="Genomic_DNA"/>
</dbReference>
<accession>A0A2S3VPR5</accession>
<sequence length="82" mass="9345">MCTLTHFAYPLEPDTETPAFLPAIRFRHHELLQDAPYRPRFQVVMAGNAFFHIKDISTGCVRGFRASHNEACALARFLESHA</sequence>
<evidence type="ECO:0000313" key="1">
    <source>
        <dbReference type="EMBL" id="POF41639.1"/>
    </source>
</evidence>
<dbReference type="Proteomes" id="UP000237440">
    <property type="component" value="Unassembled WGS sequence"/>
</dbReference>
<dbReference type="RefSeq" id="WP_103395611.1">
    <property type="nucleotide sequence ID" value="NZ_MUJK01000004.1"/>
</dbReference>